<dbReference type="RefSeq" id="WP_345333838.1">
    <property type="nucleotide sequence ID" value="NZ_BAABJI010000004.1"/>
</dbReference>
<evidence type="ECO:0000313" key="4">
    <source>
        <dbReference type="Proteomes" id="UP001501436"/>
    </source>
</evidence>
<name>A0ABP9G5K0_9SPHI</name>
<evidence type="ECO:0000259" key="2">
    <source>
        <dbReference type="Pfam" id="PF18935"/>
    </source>
</evidence>
<dbReference type="EMBL" id="BAABJI010000004">
    <property type="protein sequence ID" value="GAA4929393.1"/>
    <property type="molecule type" value="Genomic_DNA"/>
</dbReference>
<dbReference type="Pfam" id="PF18935">
    <property type="entry name" value="DUF5683"/>
    <property type="match status" value="1"/>
</dbReference>
<proteinExistence type="predicted"/>
<dbReference type="Proteomes" id="UP001501436">
    <property type="component" value="Unassembled WGS sequence"/>
</dbReference>
<organism evidence="3 4">
    <name type="scientific">Mucilaginibacter defluvii</name>
    <dbReference type="NCBI Taxonomy" id="1196019"/>
    <lineage>
        <taxon>Bacteria</taxon>
        <taxon>Pseudomonadati</taxon>
        <taxon>Bacteroidota</taxon>
        <taxon>Sphingobacteriia</taxon>
        <taxon>Sphingobacteriales</taxon>
        <taxon>Sphingobacteriaceae</taxon>
        <taxon>Mucilaginibacter</taxon>
    </lineage>
</organism>
<accession>A0ABP9G5K0</accession>
<feature type="domain" description="DUF5683" evidence="2">
    <location>
        <begin position="62"/>
        <end position="224"/>
    </location>
</feature>
<dbReference type="InterPro" id="IPR043738">
    <property type="entry name" value="DUF5683"/>
</dbReference>
<protein>
    <recommendedName>
        <fullName evidence="2">DUF5683 domain-containing protein</fullName>
    </recommendedName>
</protein>
<evidence type="ECO:0000256" key="1">
    <source>
        <dbReference type="SAM" id="SignalP"/>
    </source>
</evidence>
<reference evidence="4" key="1">
    <citation type="journal article" date="2019" name="Int. J. Syst. Evol. Microbiol.">
        <title>The Global Catalogue of Microorganisms (GCM) 10K type strain sequencing project: providing services to taxonomists for standard genome sequencing and annotation.</title>
        <authorList>
            <consortium name="The Broad Institute Genomics Platform"/>
            <consortium name="The Broad Institute Genome Sequencing Center for Infectious Disease"/>
            <person name="Wu L."/>
            <person name="Ma J."/>
        </authorList>
    </citation>
    <scope>NUCLEOTIDE SEQUENCE [LARGE SCALE GENOMIC DNA]</scope>
    <source>
        <strain evidence="4">JCM 18283</strain>
    </source>
</reference>
<keyword evidence="4" id="KW-1185">Reference proteome</keyword>
<evidence type="ECO:0000313" key="3">
    <source>
        <dbReference type="EMBL" id="GAA4929393.1"/>
    </source>
</evidence>
<comment type="caution">
    <text evidence="3">The sequence shown here is derived from an EMBL/GenBank/DDBJ whole genome shotgun (WGS) entry which is preliminary data.</text>
</comment>
<feature type="signal peptide" evidence="1">
    <location>
        <begin position="1"/>
        <end position="20"/>
    </location>
</feature>
<gene>
    <name evidence="3" type="ORF">GCM10023313_37610</name>
</gene>
<sequence length="224" mass="25109">MYKVLFILFLLAGLTTTVQAQNPDTAGVAKPADTVKVKKEPVRPAAKPAAVRDNVKNRPDTTHSPHKAVIRSLIIPGWGQIYNRKWWKVPIVYGGLGLIGSAIIFNQNYYSQFLTIAQYRRRGEQPAPGDKYYTEYQAYSTASDTFIENAVNSYRRNRDLAILGMLGGWGIQMIDAYIDAKFIHSYSMDDNLSFKVRPGLIGQPMYAGNFNTAFVPAVKVTFTF</sequence>
<feature type="chain" id="PRO_5047005765" description="DUF5683 domain-containing protein" evidence="1">
    <location>
        <begin position="21"/>
        <end position="224"/>
    </location>
</feature>
<keyword evidence="1" id="KW-0732">Signal</keyword>